<feature type="compositionally biased region" description="Low complexity" evidence="1">
    <location>
        <begin position="38"/>
        <end position="54"/>
    </location>
</feature>
<dbReference type="Proteomes" id="UP001430356">
    <property type="component" value="Unassembled WGS sequence"/>
</dbReference>
<keyword evidence="3" id="KW-1185">Reference proteome</keyword>
<dbReference type="PANTHER" id="PTHR15907">
    <property type="entry name" value="DUF614 FAMILY PROTEIN-RELATED"/>
    <property type="match status" value="1"/>
</dbReference>
<evidence type="ECO:0000313" key="3">
    <source>
        <dbReference type="Proteomes" id="UP001430356"/>
    </source>
</evidence>
<dbReference type="Pfam" id="PF04749">
    <property type="entry name" value="PLAC8"/>
    <property type="match status" value="1"/>
</dbReference>
<dbReference type="EMBL" id="JAECZO010000043">
    <property type="protein sequence ID" value="KAK7194818.1"/>
    <property type="molecule type" value="Genomic_DNA"/>
</dbReference>
<name>A0AAW0EKZ7_9TRYP</name>
<reference evidence="2 3" key="1">
    <citation type="journal article" date="2021" name="MBio">
        <title>A New Model Trypanosomatid, Novymonas esmeraldas: Genomic Perception of Its 'Candidatus Pandoraea novymonadis' Endosymbiont.</title>
        <authorList>
            <person name="Zakharova A."/>
            <person name="Saura A."/>
            <person name="Butenko A."/>
            <person name="Podesvova L."/>
            <person name="Warmusova S."/>
            <person name="Kostygov A.Y."/>
            <person name="Nenarokova A."/>
            <person name="Lukes J."/>
            <person name="Opperdoes F.R."/>
            <person name="Yurchenko V."/>
        </authorList>
    </citation>
    <scope>NUCLEOTIDE SEQUENCE [LARGE SCALE GENOMIC DNA]</scope>
    <source>
        <strain evidence="2 3">E262AT.01</strain>
    </source>
</reference>
<protein>
    <submittedName>
        <fullName evidence="2">PLAC8 family</fullName>
    </submittedName>
</protein>
<evidence type="ECO:0000256" key="1">
    <source>
        <dbReference type="SAM" id="MobiDB-lite"/>
    </source>
</evidence>
<dbReference type="AlphaFoldDB" id="A0AAW0EKZ7"/>
<comment type="caution">
    <text evidence="2">The sequence shown here is derived from an EMBL/GenBank/DDBJ whole genome shotgun (WGS) entry which is preliminary data.</text>
</comment>
<feature type="region of interest" description="Disordered" evidence="1">
    <location>
        <begin position="1"/>
        <end position="87"/>
    </location>
</feature>
<evidence type="ECO:0000313" key="2">
    <source>
        <dbReference type="EMBL" id="KAK7194818.1"/>
    </source>
</evidence>
<proteinExistence type="predicted"/>
<dbReference type="InterPro" id="IPR006461">
    <property type="entry name" value="PLAC_motif_containing"/>
</dbReference>
<accession>A0AAW0EKZ7</accession>
<organism evidence="2 3">
    <name type="scientific">Novymonas esmeraldas</name>
    <dbReference type="NCBI Taxonomy" id="1808958"/>
    <lineage>
        <taxon>Eukaryota</taxon>
        <taxon>Discoba</taxon>
        <taxon>Euglenozoa</taxon>
        <taxon>Kinetoplastea</taxon>
        <taxon>Metakinetoplastina</taxon>
        <taxon>Trypanosomatida</taxon>
        <taxon>Trypanosomatidae</taxon>
        <taxon>Novymonas</taxon>
    </lineage>
</organism>
<sequence>MNALRLGSSDDVPVPVSGEPAMRSNGAEDAPDHRTRHSPSTATSAAAVTARVRSGPPSKHDGAVEDASATDTSARHRGRAGSFHVPRPRQHQRFSSSLCSCHESWAVCCEVCLCAYCIASMHHSLLISNAEGLHLRVCCGLLCADALVLIASPLHVNAWACLCCHTCLMRRRIRQRYHLHTGAQAQRSCTDDDDGGDTYASGSGSGDGDGYSGADGDGGDKPSRAPALLDCIAVMCCLPCAIAQHQREILHRGDWCGGVFSNRHSLHAPTTVHTL</sequence>
<gene>
    <name evidence="2" type="ORF">NESM_000402400</name>
</gene>